<keyword evidence="1" id="KW-0472">Membrane</keyword>
<proteinExistence type="predicted"/>
<dbReference type="AlphaFoldDB" id="G0U328"/>
<accession>G0U328</accession>
<keyword evidence="1" id="KW-1133">Transmembrane helix</keyword>
<evidence type="ECO:0000256" key="1">
    <source>
        <dbReference type="SAM" id="Phobius"/>
    </source>
</evidence>
<feature type="transmembrane region" description="Helical" evidence="1">
    <location>
        <begin position="12"/>
        <end position="32"/>
    </location>
</feature>
<dbReference type="VEuPathDB" id="TriTrypDB:TvY486_0905040"/>
<organism evidence="2">
    <name type="scientific">Trypanosoma vivax (strain Y486)</name>
    <dbReference type="NCBI Taxonomy" id="1055687"/>
    <lineage>
        <taxon>Eukaryota</taxon>
        <taxon>Discoba</taxon>
        <taxon>Euglenozoa</taxon>
        <taxon>Kinetoplastea</taxon>
        <taxon>Metakinetoplastina</taxon>
        <taxon>Trypanosomatida</taxon>
        <taxon>Trypanosomatidae</taxon>
        <taxon>Trypanosoma</taxon>
        <taxon>Duttonella</taxon>
    </lineage>
</organism>
<protein>
    <submittedName>
        <fullName evidence="2">Uncharacterized protein</fullName>
    </submittedName>
</protein>
<dbReference type="EMBL" id="HE573025">
    <property type="protein sequence ID" value="CCC50683.1"/>
    <property type="molecule type" value="Genomic_DNA"/>
</dbReference>
<name>G0U328_TRYVY</name>
<reference evidence="2" key="1">
    <citation type="journal article" date="2012" name="Proc. Natl. Acad. Sci. U.S.A.">
        <title>Antigenic diversity is generated by distinct evolutionary mechanisms in African trypanosome species.</title>
        <authorList>
            <person name="Jackson A.P."/>
            <person name="Berry A."/>
            <person name="Aslett M."/>
            <person name="Allison H.C."/>
            <person name="Burton P."/>
            <person name="Vavrova-Anderson J."/>
            <person name="Brown R."/>
            <person name="Browne H."/>
            <person name="Corton N."/>
            <person name="Hauser H."/>
            <person name="Gamble J."/>
            <person name="Gilderthorp R."/>
            <person name="Marcello L."/>
            <person name="McQuillan J."/>
            <person name="Otto T.D."/>
            <person name="Quail M.A."/>
            <person name="Sanders M.J."/>
            <person name="van Tonder A."/>
            <person name="Ginger M.L."/>
            <person name="Field M.C."/>
            <person name="Barry J.D."/>
            <person name="Hertz-Fowler C."/>
            <person name="Berriman M."/>
        </authorList>
    </citation>
    <scope>NUCLEOTIDE SEQUENCE</scope>
    <source>
        <strain evidence="2">Y486</strain>
    </source>
</reference>
<sequence length="169" mass="19623">MSAPSMMRLCDFLIIGLFVTTFAIDVLTSPYIDLPIASSPPLRHLSRNHFLLLCTWAGVGWAGGWWWWWEMIDVVVLQFVYFYGKLWRWSERKLGVDEDTTAKKCVIMLRFINVRAGYSVCETTEQWTKKCGIKVLYRDYLAKEELLPLPLLPHSPLHSPCRDKRGPPC</sequence>
<evidence type="ECO:0000313" key="2">
    <source>
        <dbReference type="EMBL" id="CCC50683.1"/>
    </source>
</evidence>
<keyword evidence="1" id="KW-0812">Transmembrane</keyword>
<gene>
    <name evidence="2" type="ORF">TVY486_0905040</name>
</gene>